<name>A0A816T5V0_9BILA</name>
<accession>A0A816T5V0</accession>
<reference evidence="1" key="1">
    <citation type="submission" date="2021-02" db="EMBL/GenBank/DDBJ databases">
        <authorList>
            <person name="Nowell W R."/>
        </authorList>
    </citation>
    <scope>NUCLEOTIDE SEQUENCE</scope>
</reference>
<organism evidence="1 2">
    <name type="scientific">Rotaria magnacalcarata</name>
    <dbReference type="NCBI Taxonomy" id="392030"/>
    <lineage>
        <taxon>Eukaryota</taxon>
        <taxon>Metazoa</taxon>
        <taxon>Spiralia</taxon>
        <taxon>Gnathifera</taxon>
        <taxon>Rotifera</taxon>
        <taxon>Eurotatoria</taxon>
        <taxon>Bdelloidea</taxon>
        <taxon>Philodinida</taxon>
        <taxon>Philodinidae</taxon>
        <taxon>Rotaria</taxon>
    </lineage>
</organism>
<gene>
    <name evidence="1" type="ORF">WKI299_LOCUS18439</name>
</gene>
<dbReference type="SUPFAM" id="SSF141571">
    <property type="entry name" value="Pentapeptide repeat-like"/>
    <property type="match status" value="1"/>
</dbReference>
<evidence type="ECO:0000313" key="1">
    <source>
        <dbReference type="EMBL" id="CAF2092306.1"/>
    </source>
</evidence>
<dbReference type="InterPro" id="IPR051082">
    <property type="entry name" value="Pentapeptide-BTB/POZ_domain"/>
</dbReference>
<comment type="caution">
    <text evidence="1">The sequence shown here is derived from an EMBL/GenBank/DDBJ whole genome shotgun (WGS) entry which is preliminary data.</text>
</comment>
<dbReference type="Pfam" id="PF00805">
    <property type="entry name" value="Pentapeptide"/>
    <property type="match status" value="2"/>
</dbReference>
<dbReference type="Gene3D" id="2.160.20.80">
    <property type="entry name" value="E3 ubiquitin-protein ligase SopA"/>
    <property type="match status" value="1"/>
</dbReference>
<dbReference type="PANTHER" id="PTHR14136">
    <property type="entry name" value="BTB_POZ DOMAIN-CONTAINING PROTEIN KCTD9"/>
    <property type="match status" value="1"/>
</dbReference>
<dbReference type="EMBL" id="CAJNRF010007523">
    <property type="protein sequence ID" value="CAF2092306.1"/>
    <property type="molecule type" value="Genomic_DNA"/>
</dbReference>
<dbReference type="InterPro" id="IPR001646">
    <property type="entry name" value="5peptide_repeat"/>
</dbReference>
<dbReference type="Proteomes" id="UP000663856">
    <property type="component" value="Unassembled WGS sequence"/>
</dbReference>
<dbReference type="PANTHER" id="PTHR14136:SF17">
    <property type="entry name" value="BTB_POZ DOMAIN-CONTAINING PROTEIN KCTD9"/>
    <property type="match status" value="1"/>
</dbReference>
<proteinExistence type="predicted"/>
<evidence type="ECO:0000313" key="2">
    <source>
        <dbReference type="Proteomes" id="UP000663856"/>
    </source>
</evidence>
<protein>
    <recommendedName>
        <fullName evidence="3">Pentapeptide repeat-containing protein</fullName>
    </recommendedName>
</protein>
<evidence type="ECO:0008006" key="3">
    <source>
        <dbReference type="Google" id="ProtNLM"/>
    </source>
</evidence>
<dbReference type="AlphaFoldDB" id="A0A816T5V0"/>
<sequence>MLERNQGSLTNNTVIAALARVKTLSIVRQLDSNDKSGQLTPSQNPLDLSTADLNNMNSSISELPMHQLFLAGAHLRFSSFAARDLTAANFQGAYLIEAQFGQAILTNSTFSIAILAIANFLKAYLKNSDFSRATITEADFSQTNIDYADFSQCYGNLFKCIRCVGVYTSFINAHLPHAIFTNQMC</sequence>